<keyword evidence="2 3" id="KW-0040">ANK repeat</keyword>
<proteinExistence type="predicted"/>
<keyword evidence="6" id="KW-1185">Reference proteome</keyword>
<reference evidence="4 6" key="2">
    <citation type="journal article" date="2013" name="Nature">
        <title>Insights into bilaterian evolution from three spiralian genomes.</title>
        <authorList>
            <person name="Simakov O."/>
            <person name="Marletaz F."/>
            <person name="Cho S.J."/>
            <person name="Edsinger-Gonzales E."/>
            <person name="Havlak P."/>
            <person name="Hellsten U."/>
            <person name="Kuo D.H."/>
            <person name="Larsson T."/>
            <person name="Lv J."/>
            <person name="Arendt D."/>
            <person name="Savage R."/>
            <person name="Osoegawa K."/>
            <person name="de Jong P."/>
            <person name="Grimwood J."/>
            <person name="Chapman J.A."/>
            <person name="Shapiro H."/>
            <person name="Aerts A."/>
            <person name="Otillar R.P."/>
            <person name="Terry A.Y."/>
            <person name="Boore J.L."/>
            <person name="Grigoriev I.V."/>
            <person name="Lindberg D.R."/>
            <person name="Seaver E.C."/>
            <person name="Weisblat D.A."/>
            <person name="Putnam N.H."/>
            <person name="Rokhsar D.S."/>
        </authorList>
    </citation>
    <scope>NUCLEOTIDE SEQUENCE</scope>
    <source>
        <strain evidence="4 6">I ESC-2004</strain>
    </source>
</reference>
<dbReference type="EMBL" id="KB296057">
    <property type="protein sequence ID" value="ELU12305.1"/>
    <property type="molecule type" value="Genomic_DNA"/>
</dbReference>
<feature type="repeat" description="ANK" evidence="3">
    <location>
        <begin position="59"/>
        <end position="86"/>
    </location>
</feature>
<dbReference type="AlphaFoldDB" id="R7V999"/>
<dbReference type="SUPFAM" id="SSF48403">
    <property type="entry name" value="Ankyrin repeat"/>
    <property type="match status" value="1"/>
</dbReference>
<reference evidence="6" key="1">
    <citation type="submission" date="2012-12" db="EMBL/GenBank/DDBJ databases">
        <authorList>
            <person name="Hellsten U."/>
            <person name="Grimwood J."/>
            <person name="Chapman J.A."/>
            <person name="Shapiro H."/>
            <person name="Aerts A."/>
            <person name="Otillar R.P."/>
            <person name="Terry A.Y."/>
            <person name="Boore J.L."/>
            <person name="Simakov O."/>
            <person name="Marletaz F."/>
            <person name="Cho S.-J."/>
            <person name="Edsinger-Gonzales E."/>
            <person name="Havlak P."/>
            <person name="Kuo D.-H."/>
            <person name="Larsson T."/>
            <person name="Lv J."/>
            <person name="Arendt D."/>
            <person name="Savage R."/>
            <person name="Osoegawa K."/>
            <person name="de Jong P."/>
            <person name="Lindberg D.R."/>
            <person name="Seaver E.C."/>
            <person name="Weisblat D.A."/>
            <person name="Putnam N.H."/>
            <person name="Grigoriev I.V."/>
            <person name="Rokhsar D.S."/>
        </authorList>
    </citation>
    <scope>NUCLEOTIDE SEQUENCE</scope>
    <source>
        <strain evidence="6">I ESC-2004</strain>
    </source>
</reference>
<name>R7V999_CAPTE</name>
<dbReference type="PANTHER" id="PTHR24171:SF9">
    <property type="entry name" value="ANKYRIN REPEAT DOMAIN-CONTAINING PROTEIN 39"/>
    <property type="match status" value="1"/>
</dbReference>
<protein>
    <submittedName>
        <fullName evidence="4 5">Uncharacterized protein</fullName>
    </submittedName>
</protein>
<dbReference type="OrthoDB" id="448455at2759"/>
<evidence type="ECO:0000313" key="6">
    <source>
        <dbReference type="Proteomes" id="UP000014760"/>
    </source>
</evidence>
<evidence type="ECO:0000256" key="3">
    <source>
        <dbReference type="PROSITE-ProRule" id="PRU00023"/>
    </source>
</evidence>
<dbReference type="PANTHER" id="PTHR24171">
    <property type="entry name" value="ANKYRIN REPEAT DOMAIN-CONTAINING PROTEIN 39-RELATED"/>
    <property type="match status" value="1"/>
</dbReference>
<dbReference type="Proteomes" id="UP000014760">
    <property type="component" value="Unassembled WGS sequence"/>
</dbReference>
<evidence type="ECO:0000313" key="4">
    <source>
        <dbReference type="EMBL" id="ELU12305.1"/>
    </source>
</evidence>
<dbReference type="PROSITE" id="PS50088">
    <property type="entry name" value="ANK_REPEAT"/>
    <property type="match status" value="2"/>
</dbReference>
<dbReference type="Gene3D" id="1.25.40.20">
    <property type="entry name" value="Ankyrin repeat-containing domain"/>
    <property type="match status" value="1"/>
</dbReference>
<dbReference type="HOGENOM" id="CLU_000134_45_4_1"/>
<organism evidence="4">
    <name type="scientific">Capitella teleta</name>
    <name type="common">Polychaete worm</name>
    <dbReference type="NCBI Taxonomy" id="283909"/>
    <lineage>
        <taxon>Eukaryota</taxon>
        <taxon>Metazoa</taxon>
        <taxon>Spiralia</taxon>
        <taxon>Lophotrochozoa</taxon>
        <taxon>Annelida</taxon>
        <taxon>Polychaeta</taxon>
        <taxon>Sedentaria</taxon>
        <taxon>Scolecida</taxon>
        <taxon>Capitellidae</taxon>
        <taxon>Capitella</taxon>
    </lineage>
</organism>
<dbReference type="EMBL" id="AMQN01039973">
    <property type="status" value="NOT_ANNOTATED_CDS"/>
    <property type="molecule type" value="Genomic_DNA"/>
</dbReference>
<evidence type="ECO:0000256" key="1">
    <source>
        <dbReference type="ARBA" id="ARBA00022737"/>
    </source>
</evidence>
<gene>
    <name evidence="4" type="ORF">CAPTEDRAFT_120502</name>
</gene>
<sequence>MDQIARDEIVALLIEKGIDVNAVEHSNNTALSFVSSKGYFKIAKMLLEQKADPNATNDRGNTPLTIAIKFNHTSIIDLLKQFGADF</sequence>
<dbReference type="EnsemblMetazoa" id="CapteT120502">
    <property type="protein sequence ID" value="CapteP120502"/>
    <property type="gene ID" value="CapteG120502"/>
</dbReference>
<dbReference type="PROSITE" id="PS50297">
    <property type="entry name" value="ANK_REP_REGION"/>
    <property type="match status" value="1"/>
</dbReference>
<feature type="repeat" description="ANK" evidence="3">
    <location>
        <begin position="26"/>
        <end position="58"/>
    </location>
</feature>
<dbReference type="InterPro" id="IPR036770">
    <property type="entry name" value="Ankyrin_rpt-contain_sf"/>
</dbReference>
<reference evidence="5" key="3">
    <citation type="submission" date="2015-06" db="UniProtKB">
        <authorList>
            <consortium name="EnsemblMetazoa"/>
        </authorList>
    </citation>
    <scope>IDENTIFICATION</scope>
</reference>
<dbReference type="InterPro" id="IPR002110">
    <property type="entry name" value="Ankyrin_rpt"/>
</dbReference>
<evidence type="ECO:0000256" key="2">
    <source>
        <dbReference type="ARBA" id="ARBA00023043"/>
    </source>
</evidence>
<dbReference type="SMART" id="SM00248">
    <property type="entry name" value="ANK"/>
    <property type="match status" value="2"/>
</dbReference>
<accession>R7V999</accession>
<dbReference type="Pfam" id="PF12796">
    <property type="entry name" value="Ank_2"/>
    <property type="match status" value="1"/>
</dbReference>
<feature type="non-terminal residue" evidence="4">
    <location>
        <position position="86"/>
    </location>
</feature>
<evidence type="ECO:0000313" key="5">
    <source>
        <dbReference type="EnsemblMetazoa" id="CapteP120502"/>
    </source>
</evidence>
<keyword evidence="1" id="KW-0677">Repeat</keyword>